<feature type="region of interest" description="Disordered" evidence="10">
    <location>
        <begin position="1"/>
        <end position="52"/>
    </location>
</feature>
<dbReference type="SMART" id="SM00398">
    <property type="entry name" value="HMG"/>
    <property type="match status" value="1"/>
</dbReference>
<evidence type="ECO:0000256" key="7">
    <source>
        <dbReference type="ARBA" id="ARBA00023163"/>
    </source>
</evidence>
<evidence type="ECO:0000256" key="3">
    <source>
        <dbReference type="ARBA" id="ARBA00022737"/>
    </source>
</evidence>
<dbReference type="PROSITE" id="PS50118">
    <property type="entry name" value="HMG_BOX_2"/>
    <property type="match status" value="1"/>
</dbReference>
<reference evidence="12" key="2">
    <citation type="submission" date="2020-05" db="UniProtKB">
        <authorList>
            <consortium name="EnsemblMetazoa"/>
        </authorList>
    </citation>
    <scope>IDENTIFICATION</scope>
    <source>
        <strain evidence="12">CM1001059</strain>
    </source>
</reference>
<dbReference type="InterPro" id="IPR036910">
    <property type="entry name" value="HMG_box_dom_sf"/>
</dbReference>
<keyword evidence="3" id="KW-0677">Repeat</keyword>
<evidence type="ECO:0000256" key="4">
    <source>
        <dbReference type="ARBA" id="ARBA00022771"/>
    </source>
</evidence>
<evidence type="ECO:0000313" key="12">
    <source>
        <dbReference type="EnsemblMetazoa" id="AMEC020316-PA"/>
    </source>
</evidence>
<evidence type="ECO:0000256" key="2">
    <source>
        <dbReference type="ARBA" id="ARBA00022723"/>
    </source>
</evidence>
<dbReference type="Gene3D" id="1.10.30.10">
    <property type="entry name" value="High mobility group box domain"/>
    <property type="match status" value="1"/>
</dbReference>
<dbReference type="PANTHER" id="PTHR45888">
    <property type="entry name" value="HL01030P-RELATED"/>
    <property type="match status" value="1"/>
</dbReference>
<keyword evidence="4" id="KW-0863">Zinc-finger</keyword>
<feature type="region of interest" description="Disordered" evidence="10">
    <location>
        <begin position="430"/>
        <end position="455"/>
    </location>
</feature>
<keyword evidence="2" id="KW-0479">Metal-binding</keyword>
<comment type="subcellular location">
    <subcellularLocation>
        <location evidence="1">Nucleus</location>
    </subcellularLocation>
</comment>
<evidence type="ECO:0000256" key="10">
    <source>
        <dbReference type="SAM" id="MobiDB-lite"/>
    </source>
</evidence>
<keyword evidence="6" id="KW-0805">Transcription regulation</keyword>
<dbReference type="GO" id="GO:0003713">
    <property type="term" value="F:transcription coactivator activity"/>
    <property type="evidence" value="ECO:0007669"/>
    <property type="project" value="TreeGrafter"/>
</dbReference>
<evidence type="ECO:0000256" key="5">
    <source>
        <dbReference type="ARBA" id="ARBA00022833"/>
    </source>
</evidence>
<protein>
    <recommendedName>
        <fullName evidence="11">HMG box domain-containing protein</fullName>
    </recommendedName>
</protein>
<dbReference type="CDD" id="cd21997">
    <property type="entry name" value="HMG_KMT2C-like"/>
    <property type="match status" value="1"/>
</dbReference>
<dbReference type="AlphaFoldDB" id="A0A182UH53"/>
<evidence type="ECO:0000313" key="13">
    <source>
        <dbReference type="Proteomes" id="UP000075902"/>
    </source>
</evidence>
<dbReference type="InterPro" id="IPR009071">
    <property type="entry name" value="HMG_box_dom"/>
</dbReference>
<dbReference type="FunFam" id="1.10.30.10:FF:000009">
    <property type="entry name" value="Histone-lysine N-methyltransferase"/>
    <property type="match status" value="1"/>
</dbReference>
<evidence type="ECO:0000259" key="11">
    <source>
        <dbReference type="PROSITE" id="PS50118"/>
    </source>
</evidence>
<feature type="region of interest" description="Disordered" evidence="10">
    <location>
        <begin position="148"/>
        <end position="176"/>
    </location>
</feature>
<feature type="compositionally biased region" description="Low complexity" evidence="10">
    <location>
        <begin position="190"/>
        <end position="209"/>
    </location>
</feature>
<evidence type="ECO:0000256" key="8">
    <source>
        <dbReference type="ARBA" id="ARBA00023242"/>
    </source>
</evidence>
<dbReference type="Proteomes" id="UP000075902">
    <property type="component" value="Unassembled WGS sequence"/>
</dbReference>
<sequence>MMGGYQDPSQNQSPGTIGVVQAPMQQPGQQWGTPQSVSALPGGPTPMDTTPAPTTDNLAGGASVVAAAGAGTGVMVGALDETNVKSAQKLSEKMRKDEMLGDMATISSVLYCNMSHPELKTEYPNWNDRWKQISKRWRLLSNEEKQPFLQQARDNRSASKMKKTQQNPLLSISDNATSNLIVRPSSANLAEQQAAQAPPSTPSTSESPAGAVGVSTVAVGGGGSKANLVVAANIANTFINLSSLTAMGQAGSTAQQTQQPVQQQIVPPRAQFASVNQAVEQQQQQPQPPQPPGPGTSGAVNVLVNQQGGPMTPTHVMKTLAIGNSRTNIFVPNVIASPGASNFTVHHHHHQFGLRNGPAPNVTVNPNGNFNVNSSAILRPGSYAHIRPAFLPQTFNIVASGGAGGGGPSGSAVQSPILAASLQTINKIAAQQHQHGAGGASSSSSRSSSASVGNKIINVGQDGSQQILITTGGQQQ</sequence>
<reference evidence="13" key="1">
    <citation type="submission" date="2014-01" db="EMBL/GenBank/DDBJ databases">
        <title>The Genome Sequence of Anopheles melas CM1001059_A (V2).</title>
        <authorList>
            <consortium name="The Broad Institute Genomics Platform"/>
            <person name="Neafsey D.E."/>
            <person name="Besansky N."/>
            <person name="Howell P."/>
            <person name="Walton C."/>
            <person name="Young S.K."/>
            <person name="Zeng Q."/>
            <person name="Gargeya S."/>
            <person name="Fitzgerald M."/>
            <person name="Haas B."/>
            <person name="Abouelleil A."/>
            <person name="Allen A.W."/>
            <person name="Alvarado L."/>
            <person name="Arachchi H.M."/>
            <person name="Berlin A.M."/>
            <person name="Chapman S.B."/>
            <person name="Gainer-Dewar J."/>
            <person name="Goldberg J."/>
            <person name="Griggs A."/>
            <person name="Gujja S."/>
            <person name="Hansen M."/>
            <person name="Howarth C."/>
            <person name="Imamovic A."/>
            <person name="Ireland A."/>
            <person name="Larimer J."/>
            <person name="McCowan C."/>
            <person name="Murphy C."/>
            <person name="Pearson M."/>
            <person name="Poon T.W."/>
            <person name="Priest M."/>
            <person name="Roberts A."/>
            <person name="Saif S."/>
            <person name="Shea T."/>
            <person name="Sisk P."/>
            <person name="Sykes S."/>
            <person name="Wortman J."/>
            <person name="Nusbaum C."/>
            <person name="Birren B."/>
        </authorList>
    </citation>
    <scope>NUCLEOTIDE SEQUENCE [LARGE SCALE GENOMIC DNA]</scope>
    <source>
        <strain evidence="13">CM1001059</strain>
    </source>
</reference>
<dbReference type="GO" id="GO:0042800">
    <property type="term" value="F:histone H3K4 methyltransferase activity"/>
    <property type="evidence" value="ECO:0007669"/>
    <property type="project" value="TreeGrafter"/>
</dbReference>
<organism evidence="12 13">
    <name type="scientific">Anopheles melas</name>
    <dbReference type="NCBI Taxonomy" id="34690"/>
    <lineage>
        <taxon>Eukaryota</taxon>
        <taxon>Metazoa</taxon>
        <taxon>Ecdysozoa</taxon>
        <taxon>Arthropoda</taxon>
        <taxon>Hexapoda</taxon>
        <taxon>Insecta</taxon>
        <taxon>Pterygota</taxon>
        <taxon>Neoptera</taxon>
        <taxon>Endopterygota</taxon>
        <taxon>Diptera</taxon>
        <taxon>Nematocera</taxon>
        <taxon>Culicoidea</taxon>
        <taxon>Culicidae</taxon>
        <taxon>Anophelinae</taxon>
        <taxon>Anopheles</taxon>
    </lineage>
</organism>
<dbReference type="STRING" id="34690.A0A182UH53"/>
<evidence type="ECO:0000256" key="6">
    <source>
        <dbReference type="ARBA" id="ARBA00023015"/>
    </source>
</evidence>
<dbReference type="GO" id="GO:0045944">
    <property type="term" value="P:positive regulation of transcription by RNA polymerase II"/>
    <property type="evidence" value="ECO:0007669"/>
    <property type="project" value="TreeGrafter"/>
</dbReference>
<dbReference type="GO" id="GO:0044666">
    <property type="term" value="C:MLL3/4 complex"/>
    <property type="evidence" value="ECO:0007669"/>
    <property type="project" value="TreeGrafter"/>
</dbReference>
<keyword evidence="13" id="KW-1185">Reference proteome</keyword>
<accession>A0A182UH53</accession>
<feature type="compositionally biased region" description="Low complexity" evidence="10">
    <location>
        <begin position="430"/>
        <end position="451"/>
    </location>
</feature>
<keyword evidence="9" id="KW-0238">DNA-binding</keyword>
<dbReference type="EnsemblMetazoa" id="AMEC020316-RA">
    <property type="protein sequence ID" value="AMEC020316-PA"/>
    <property type="gene ID" value="AMEC020316"/>
</dbReference>
<feature type="compositionally biased region" description="Low complexity" evidence="10">
    <location>
        <begin position="41"/>
        <end position="52"/>
    </location>
</feature>
<dbReference type="Pfam" id="PF09011">
    <property type="entry name" value="HMG_box_2"/>
    <property type="match status" value="1"/>
</dbReference>
<keyword evidence="8 9" id="KW-0539">Nucleus</keyword>
<proteinExistence type="predicted"/>
<dbReference type="SUPFAM" id="SSF47095">
    <property type="entry name" value="HMG-box"/>
    <property type="match status" value="1"/>
</dbReference>
<dbReference type="PANTHER" id="PTHR45888:SF6">
    <property type="entry name" value="HL01030P-RELATED"/>
    <property type="match status" value="1"/>
</dbReference>
<feature type="region of interest" description="Disordered" evidence="10">
    <location>
        <begin position="189"/>
        <end position="209"/>
    </location>
</feature>
<evidence type="ECO:0000256" key="9">
    <source>
        <dbReference type="PROSITE-ProRule" id="PRU00267"/>
    </source>
</evidence>
<feature type="DNA-binding region" description="HMG box" evidence="9">
    <location>
        <begin position="101"/>
        <end position="167"/>
    </location>
</feature>
<dbReference type="GO" id="GO:0003677">
    <property type="term" value="F:DNA binding"/>
    <property type="evidence" value="ECO:0007669"/>
    <property type="project" value="UniProtKB-UniRule"/>
</dbReference>
<dbReference type="VEuPathDB" id="VectorBase:AMEC020316"/>
<keyword evidence="7" id="KW-0804">Transcription</keyword>
<keyword evidence="5" id="KW-0862">Zinc</keyword>
<feature type="compositionally biased region" description="Polar residues" evidence="10">
    <location>
        <begin position="164"/>
        <end position="176"/>
    </location>
</feature>
<name>A0A182UH53_9DIPT</name>
<dbReference type="GO" id="GO:0008270">
    <property type="term" value="F:zinc ion binding"/>
    <property type="evidence" value="ECO:0007669"/>
    <property type="project" value="UniProtKB-KW"/>
</dbReference>
<feature type="compositionally biased region" description="Polar residues" evidence="10">
    <location>
        <begin position="23"/>
        <end position="38"/>
    </location>
</feature>
<evidence type="ECO:0000256" key="1">
    <source>
        <dbReference type="ARBA" id="ARBA00004123"/>
    </source>
</evidence>
<feature type="domain" description="HMG box" evidence="11">
    <location>
        <begin position="101"/>
        <end position="167"/>
    </location>
</feature>
<feature type="region of interest" description="Disordered" evidence="10">
    <location>
        <begin position="273"/>
        <end position="311"/>
    </location>
</feature>